<dbReference type="PROSITE" id="PS51383">
    <property type="entry name" value="YJEF_C_3"/>
    <property type="match status" value="1"/>
</dbReference>
<evidence type="ECO:0000256" key="3">
    <source>
        <dbReference type="ARBA" id="ARBA00022857"/>
    </source>
</evidence>
<evidence type="ECO:0000313" key="9">
    <source>
        <dbReference type="Proteomes" id="UP000018559"/>
    </source>
</evidence>
<dbReference type="Gene3D" id="3.40.1190.20">
    <property type="match status" value="1"/>
</dbReference>
<gene>
    <name evidence="6" type="primary">nnrD</name>
    <name evidence="8" type="ORF">LEQ_1192c</name>
</gene>
<keyword evidence="3 6" id="KW-0521">NADP</keyword>
<keyword evidence="8" id="KW-0418">Kinase</keyword>
<keyword evidence="9" id="KW-1185">Reference proteome</keyword>
<dbReference type="SUPFAM" id="SSF53613">
    <property type="entry name" value="Ribokinase-like"/>
    <property type="match status" value="1"/>
</dbReference>
<dbReference type="NCBIfam" id="TIGR00196">
    <property type="entry name" value="yjeF_cterm"/>
    <property type="match status" value="1"/>
</dbReference>
<dbReference type="Proteomes" id="UP000018559">
    <property type="component" value="Unassembled WGS sequence"/>
</dbReference>
<dbReference type="GO" id="GO:0016301">
    <property type="term" value="F:kinase activity"/>
    <property type="evidence" value="ECO:0007669"/>
    <property type="project" value="UniProtKB-KW"/>
</dbReference>
<comment type="similarity">
    <text evidence="6">Belongs to the NnrD/CARKD family.</text>
</comment>
<proteinExistence type="inferred from homology"/>
<dbReference type="GO" id="GO:0046496">
    <property type="term" value="P:nicotinamide nucleotide metabolic process"/>
    <property type="evidence" value="ECO:0007669"/>
    <property type="project" value="UniProtKB-UniRule"/>
</dbReference>
<feature type="binding site" evidence="6">
    <location>
        <position position="218"/>
    </location>
    <ligand>
        <name>AMP</name>
        <dbReference type="ChEBI" id="CHEBI:456215"/>
    </ligand>
</feature>
<organism evidence="8 9">
    <name type="scientific">Ligilactobacillus equi DPC 6820</name>
    <dbReference type="NCBI Taxonomy" id="1392007"/>
    <lineage>
        <taxon>Bacteria</taxon>
        <taxon>Bacillati</taxon>
        <taxon>Bacillota</taxon>
        <taxon>Bacilli</taxon>
        <taxon>Lactobacillales</taxon>
        <taxon>Lactobacillaceae</taxon>
        <taxon>Ligilactobacillus</taxon>
    </lineage>
</organism>
<dbReference type="EMBL" id="AWWH01000175">
    <property type="protein sequence ID" value="ETA73524.1"/>
    <property type="molecule type" value="Genomic_DNA"/>
</dbReference>
<reference evidence="8 9" key="1">
    <citation type="journal article" date="2014" name="Genome Announc.">
        <title>The Genome of the Predominant Equine Lactobacillus Species, Lactobacillus equi, Is Reflective of Its Lifestyle Adaptations to an Herbivorous Host.</title>
        <authorList>
            <person name="O'Donnell M.M."/>
            <person name="Harris H.M."/>
            <person name="O'Toole P.W."/>
            <person name="Ross R.P."/>
        </authorList>
    </citation>
    <scope>NUCLEOTIDE SEQUENCE [LARGE SCALE GENOMIC DNA]</scope>
    <source>
        <strain evidence="8 9">DPC 6820</strain>
    </source>
</reference>
<dbReference type="Pfam" id="PF01256">
    <property type="entry name" value="Carb_kinase"/>
    <property type="match status" value="1"/>
</dbReference>
<dbReference type="GO" id="GO:0052856">
    <property type="term" value="F:NAD(P)HX epimerase activity"/>
    <property type="evidence" value="ECO:0007669"/>
    <property type="project" value="TreeGrafter"/>
</dbReference>
<sequence>MLLLTTDILSQVITPRPLLSHKGNFGRVLAIGGSLNFGGAIIMASQAAVYAGAGLVSCATNRANLSALHARCPEVMFLDYHDQKQTLSAIQQNDVIIIGPGLDLDDFGFELLSLVLTYAKEDCPVIIDGSAITLLSQHPFLLKKLKNKNVIFTPHQMEWQRLAQIPINQQEQATNLIARQKLEATVVLKKFQTEIYHPNNQIHQLSIGGPYMATGGMGDTLTGILAAFLAQFHNQDSIAVIDAAVYFHSYVARELSQDNYVTLPSIICQTIPTIMRRFAN</sequence>
<comment type="function">
    <text evidence="6">Catalyzes the dehydration of the S-form of NAD(P)HX at the expense of ADP, which is converted to AMP. Together with NAD(P)HX epimerase, which catalyzes the epimerization of the S- and R-forms, the enzyme allows the repair of both epimers of NAD(P)HX, a damaged form of NAD(P)H that is a result of enzymatic or heat-dependent hydration.</text>
</comment>
<dbReference type="PANTHER" id="PTHR12592">
    <property type="entry name" value="ATP-DEPENDENT (S)-NAD(P)H-HYDRATE DEHYDRATASE FAMILY MEMBER"/>
    <property type="match status" value="1"/>
</dbReference>
<evidence type="ECO:0000256" key="2">
    <source>
        <dbReference type="ARBA" id="ARBA00022840"/>
    </source>
</evidence>
<feature type="binding site" evidence="6">
    <location>
        <position position="219"/>
    </location>
    <ligand>
        <name>(6S)-NADPHX</name>
        <dbReference type="ChEBI" id="CHEBI:64076"/>
    </ligand>
</feature>
<dbReference type="PROSITE" id="PS01050">
    <property type="entry name" value="YJEF_C_2"/>
    <property type="match status" value="1"/>
</dbReference>
<comment type="catalytic activity">
    <reaction evidence="6">
        <text>(6S)-NADPHX + ADP = AMP + phosphate + NADPH + H(+)</text>
        <dbReference type="Rhea" id="RHEA:32235"/>
        <dbReference type="ChEBI" id="CHEBI:15378"/>
        <dbReference type="ChEBI" id="CHEBI:43474"/>
        <dbReference type="ChEBI" id="CHEBI:57783"/>
        <dbReference type="ChEBI" id="CHEBI:64076"/>
        <dbReference type="ChEBI" id="CHEBI:456215"/>
        <dbReference type="ChEBI" id="CHEBI:456216"/>
        <dbReference type="EC" id="4.2.1.136"/>
    </reaction>
</comment>
<keyword evidence="5 6" id="KW-0456">Lyase</keyword>
<keyword evidence="4 6" id="KW-0520">NAD</keyword>
<comment type="catalytic activity">
    <reaction evidence="6">
        <text>(6S)-NADHX + ADP = AMP + phosphate + NADH + H(+)</text>
        <dbReference type="Rhea" id="RHEA:32223"/>
        <dbReference type="ChEBI" id="CHEBI:15378"/>
        <dbReference type="ChEBI" id="CHEBI:43474"/>
        <dbReference type="ChEBI" id="CHEBI:57945"/>
        <dbReference type="ChEBI" id="CHEBI:64074"/>
        <dbReference type="ChEBI" id="CHEBI:456215"/>
        <dbReference type="ChEBI" id="CHEBI:456216"/>
        <dbReference type="EC" id="4.2.1.136"/>
    </reaction>
</comment>
<feature type="binding site" evidence="6">
    <location>
        <position position="155"/>
    </location>
    <ligand>
        <name>(6S)-NADPHX</name>
        <dbReference type="ChEBI" id="CHEBI:64076"/>
    </ligand>
</feature>
<dbReference type="GO" id="GO:0052855">
    <property type="term" value="F:ADP-dependent NAD(P)H-hydrate dehydratase activity"/>
    <property type="evidence" value="ECO:0007669"/>
    <property type="project" value="UniProtKB-UniRule"/>
</dbReference>
<comment type="caution">
    <text evidence="8">The sequence shown here is derived from an EMBL/GenBank/DDBJ whole genome shotgun (WGS) entry which is preliminary data.</text>
</comment>
<dbReference type="GO" id="GO:0005524">
    <property type="term" value="F:ATP binding"/>
    <property type="evidence" value="ECO:0007669"/>
    <property type="project" value="UniProtKB-KW"/>
</dbReference>
<feature type="domain" description="YjeF C-terminal" evidence="7">
    <location>
        <begin position="5"/>
        <end position="278"/>
    </location>
</feature>
<comment type="cofactor">
    <cofactor evidence="6">
        <name>Mg(2+)</name>
        <dbReference type="ChEBI" id="CHEBI:18420"/>
    </cofactor>
</comment>
<keyword evidence="2 6" id="KW-0067">ATP-binding</keyword>
<comment type="subunit">
    <text evidence="6">Homotetramer.</text>
</comment>
<feature type="binding site" evidence="6">
    <location>
        <position position="101"/>
    </location>
    <ligand>
        <name>(6S)-NADPHX</name>
        <dbReference type="ChEBI" id="CHEBI:64076"/>
    </ligand>
</feature>
<dbReference type="InterPro" id="IPR029056">
    <property type="entry name" value="Ribokinase-like"/>
</dbReference>
<dbReference type="RefSeq" id="WP_023860257.1">
    <property type="nucleotide sequence ID" value="NZ_AWWH01000175.1"/>
</dbReference>
<dbReference type="EC" id="4.2.1.136" evidence="6"/>
<dbReference type="InterPro" id="IPR017953">
    <property type="entry name" value="Carbohydrate_kinase_pred_CS"/>
</dbReference>
<keyword evidence="8" id="KW-0808">Transferase</keyword>
<evidence type="ECO:0000313" key="8">
    <source>
        <dbReference type="EMBL" id="ETA73524.1"/>
    </source>
</evidence>
<evidence type="ECO:0000256" key="5">
    <source>
        <dbReference type="ARBA" id="ARBA00023239"/>
    </source>
</evidence>
<accession>V7HTI5</accession>
<evidence type="ECO:0000256" key="6">
    <source>
        <dbReference type="HAMAP-Rule" id="MF_01965"/>
    </source>
</evidence>
<evidence type="ECO:0000256" key="1">
    <source>
        <dbReference type="ARBA" id="ARBA00022741"/>
    </source>
</evidence>
<name>V7HTI5_9LACO</name>
<dbReference type="GO" id="GO:0110051">
    <property type="term" value="P:metabolite repair"/>
    <property type="evidence" value="ECO:0007669"/>
    <property type="project" value="TreeGrafter"/>
</dbReference>
<dbReference type="PATRIC" id="fig|1392007.3.peg.1668"/>
<feature type="binding site" evidence="6">
    <location>
        <begin position="189"/>
        <end position="193"/>
    </location>
    <ligand>
        <name>AMP</name>
        <dbReference type="ChEBI" id="CHEBI:456215"/>
    </ligand>
</feature>
<evidence type="ECO:0000259" key="7">
    <source>
        <dbReference type="PROSITE" id="PS51383"/>
    </source>
</evidence>
<feature type="binding site" evidence="6">
    <location>
        <position position="40"/>
    </location>
    <ligand>
        <name>(6S)-NADPHX</name>
        <dbReference type="ChEBI" id="CHEBI:64076"/>
    </ligand>
</feature>
<dbReference type="HAMAP" id="MF_01965">
    <property type="entry name" value="NADHX_dehydratase"/>
    <property type="match status" value="1"/>
</dbReference>
<keyword evidence="1 6" id="KW-0547">Nucleotide-binding</keyword>
<dbReference type="CDD" id="cd01171">
    <property type="entry name" value="YXKO-related"/>
    <property type="match status" value="1"/>
</dbReference>
<evidence type="ECO:0000256" key="4">
    <source>
        <dbReference type="ARBA" id="ARBA00023027"/>
    </source>
</evidence>
<dbReference type="PANTHER" id="PTHR12592:SF0">
    <property type="entry name" value="ATP-DEPENDENT (S)-NAD(P)H-HYDRATE DEHYDRATASE"/>
    <property type="match status" value="1"/>
</dbReference>
<dbReference type="InterPro" id="IPR000631">
    <property type="entry name" value="CARKD"/>
</dbReference>
<dbReference type="AlphaFoldDB" id="V7HTI5"/>
<protein>
    <recommendedName>
        <fullName evidence="6">ADP-dependent (S)-NAD(P)H-hydrate dehydratase</fullName>
        <ecNumber evidence="6">4.2.1.136</ecNumber>
    </recommendedName>
    <alternativeName>
        <fullName evidence="6">ADP-dependent NAD(P)HX dehydratase</fullName>
    </alternativeName>
</protein>